<feature type="compositionally biased region" description="Basic and acidic residues" evidence="1">
    <location>
        <begin position="69"/>
        <end position="87"/>
    </location>
</feature>
<evidence type="ECO:0000256" key="1">
    <source>
        <dbReference type="SAM" id="MobiDB-lite"/>
    </source>
</evidence>
<dbReference type="Proteomes" id="UP000331127">
    <property type="component" value="Unassembled WGS sequence"/>
</dbReference>
<dbReference type="AlphaFoldDB" id="A0A5M3WWP8"/>
<protein>
    <submittedName>
        <fullName evidence="2">Uncharacterized protein</fullName>
    </submittedName>
</protein>
<feature type="region of interest" description="Disordered" evidence="1">
    <location>
        <begin position="69"/>
        <end position="91"/>
    </location>
</feature>
<accession>A0A5M3WWP8</accession>
<comment type="caution">
    <text evidence="2">The sequence shown here is derived from an EMBL/GenBank/DDBJ whole genome shotgun (WGS) entry which is preliminary data.</text>
</comment>
<evidence type="ECO:0000313" key="2">
    <source>
        <dbReference type="EMBL" id="GES12369.1"/>
    </source>
</evidence>
<proteinExistence type="predicted"/>
<name>A0A5M3WWP8_9ACTN</name>
<keyword evidence="3" id="KW-1185">Reference proteome</keyword>
<sequence length="115" mass="12915">MAVPGLVPALCLQGRFLLRHGLEDVSAQDLSHSHGHLARRRPRGDIGSDPVHKGQRLLTQFLRVETKPRRHPVEIGDLHHSGIRDSMPETNPVLRPNMTEEQLGHLEFRATSNLT</sequence>
<gene>
    <name evidence="2" type="ORF">Amac_059660</name>
</gene>
<evidence type="ECO:0000313" key="3">
    <source>
        <dbReference type="Proteomes" id="UP000331127"/>
    </source>
</evidence>
<dbReference type="EMBL" id="BLAE01000035">
    <property type="protein sequence ID" value="GES12369.1"/>
    <property type="molecule type" value="Genomic_DNA"/>
</dbReference>
<organism evidence="2 3">
    <name type="scientific">Acrocarpospora macrocephala</name>
    <dbReference type="NCBI Taxonomy" id="150177"/>
    <lineage>
        <taxon>Bacteria</taxon>
        <taxon>Bacillati</taxon>
        <taxon>Actinomycetota</taxon>
        <taxon>Actinomycetes</taxon>
        <taxon>Streptosporangiales</taxon>
        <taxon>Streptosporangiaceae</taxon>
        <taxon>Acrocarpospora</taxon>
    </lineage>
</organism>
<reference evidence="2 3" key="1">
    <citation type="submission" date="2019-10" db="EMBL/GenBank/DDBJ databases">
        <title>Whole genome shotgun sequence of Acrocarpospora macrocephala NBRC 16266.</title>
        <authorList>
            <person name="Ichikawa N."/>
            <person name="Kimura A."/>
            <person name="Kitahashi Y."/>
            <person name="Komaki H."/>
            <person name="Oguchi A."/>
        </authorList>
    </citation>
    <scope>NUCLEOTIDE SEQUENCE [LARGE SCALE GENOMIC DNA]</scope>
    <source>
        <strain evidence="2 3">NBRC 16266</strain>
    </source>
</reference>